<dbReference type="Pfam" id="PF10054">
    <property type="entry name" value="DUF2291"/>
    <property type="match status" value="1"/>
</dbReference>
<keyword evidence="1" id="KW-1133">Transmembrane helix</keyword>
<evidence type="ECO:0000313" key="3">
    <source>
        <dbReference type="Proteomes" id="UP001054811"/>
    </source>
</evidence>
<dbReference type="InterPro" id="IPR036215">
    <property type="entry name" value="TM0957-like_sf"/>
</dbReference>
<organism evidence="2 3">
    <name type="scientific">Microbacterium elymi</name>
    <dbReference type="NCBI Taxonomy" id="2909587"/>
    <lineage>
        <taxon>Bacteria</taxon>
        <taxon>Bacillati</taxon>
        <taxon>Actinomycetota</taxon>
        <taxon>Actinomycetes</taxon>
        <taxon>Micrococcales</taxon>
        <taxon>Microbacteriaceae</taxon>
        <taxon>Microbacterium</taxon>
    </lineage>
</organism>
<dbReference type="InterPro" id="IPR014582">
    <property type="entry name" value="UCP033535_lipo"/>
</dbReference>
<dbReference type="EMBL" id="CP091139">
    <property type="protein sequence ID" value="UUT36025.1"/>
    <property type="molecule type" value="Genomic_DNA"/>
</dbReference>
<accession>A0ABY5NLJ8</accession>
<keyword evidence="3" id="KW-1185">Reference proteome</keyword>
<name>A0ABY5NLJ8_9MICO</name>
<dbReference type="RefSeq" id="WP_259612673.1">
    <property type="nucleotide sequence ID" value="NZ_CP091139.2"/>
</dbReference>
<reference evidence="2" key="1">
    <citation type="submission" date="2022-01" db="EMBL/GenBank/DDBJ databases">
        <title>Microbacterium eymi and Microbacterium rhizovicinus sp. nov., isolated from the rhizospheric soil of Elymus tsukushiensis, a plant native to the Dokdo Islands, Republic of Korea.</title>
        <authorList>
            <person name="Hwang Y.J."/>
        </authorList>
    </citation>
    <scope>NUCLEOTIDE SEQUENCE</scope>
    <source>
        <strain evidence="2">KUDC0405</strain>
    </source>
</reference>
<evidence type="ECO:0000313" key="2">
    <source>
        <dbReference type="EMBL" id="UUT36025.1"/>
    </source>
</evidence>
<sequence length="222" mass="23281">MSAATTSVAVKRKGLSPLVKRLIWIGVLVLLVIAMALSTKVVPKDSELAQGTQQFNAAEYGATQFPKIQDYIAKNAVDASTLATAVKADAAAAAKQYGKSADGATYIIPVTFTGVVGTIPASGYTPITVTGLPDDIKVGLQLGPAVNGTDLRDVTGTVTLNDFENQIQYQDAGAAINEELKKNLAKMDASGLEGQTVKVEGAFTLINPQQWNVTPSQITVEK</sequence>
<proteinExistence type="predicted"/>
<protein>
    <submittedName>
        <fullName evidence="2">DUF2291 domain-containing protein</fullName>
    </submittedName>
</protein>
<keyword evidence="1" id="KW-0812">Transmembrane</keyword>
<dbReference type="PIRSF" id="PIRSF033535">
    <property type="entry name" value="UCP033535_plp"/>
    <property type="match status" value="1"/>
</dbReference>
<feature type="transmembrane region" description="Helical" evidence="1">
    <location>
        <begin position="21"/>
        <end position="38"/>
    </location>
</feature>
<dbReference type="Proteomes" id="UP001054811">
    <property type="component" value="Chromosome"/>
</dbReference>
<gene>
    <name evidence="2" type="ORF">L2X98_23260</name>
</gene>
<evidence type="ECO:0000256" key="1">
    <source>
        <dbReference type="SAM" id="Phobius"/>
    </source>
</evidence>
<keyword evidence="1" id="KW-0472">Membrane</keyword>
<dbReference type="SUPFAM" id="SSF141318">
    <property type="entry name" value="TM0957-like"/>
    <property type="match status" value="1"/>
</dbReference>